<evidence type="ECO:0000313" key="2">
    <source>
        <dbReference type="Proteomes" id="UP000823775"/>
    </source>
</evidence>
<name>A0ABS8SSR4_DATST</name>
<comment type="caution">
    <text evidence="1">The sequence shown here is derived from an EMBL/GenBank/DDBJ whole genome shotgun (WGS) entry which is preliminary data.</text>
</comment>
<dbReference type="Proteomes" id="UP000823775">
    <property type="component" value="Unassembled WGS sequence"/>
</dbReference>
<reference evidence="1 2" key="1">
    <citation type="journal article" date="2021" name="BMC Genomics">
        <title>Datura genome reveals duplications of psychoactive alkaloid biosynthetic genes and high mutation rate following tissue culture.</title>
        <authorList>
            <person name="Rajewski A."/>
            <person name="Carter-House D."/>
            <person name="Stajich J."/>
            <person name="Litt A."/>
        </authorList>
    </citation>
    <scope>NUCLEOTIDE SEQUENCE [LARGE SCALE GENOMIC DNA]</scope>
    <source>
        <strain evidence="1">AR-01</strain>
    </source>
</reference>
<organism evidence="1 2">
    <name type="scientific">Datura stramonium</name>
    <name type="common">Jimsonweed</name>
    <name type="synonym">Common thornapple</name>
    <dbReference type="NCBI Taxonomy" id="4076"/>
    <lineage>
        <taxon>Eukaryota</taxon>
        <taxon>Viridiplantae</taxon>
        <taxon>Streptophyta</taxon>
        <taxon>Embryophyta</taxon>
        <taxon>Tracheophyta</taxon>
        <taxon>Spermatophyta</taxon>
        <taxon>Magnoliopsida</taxon>
        <taxon>eudicotyledons</taxon>
        <taxon>Gunneridae</taxon>
        <taxon>Pentapetalae</taxon>
        <taxon>asterids</taxon>
        <taxon>lamiids</taxon>
        <taxon>Solanales</taxon>
        <taxon>Solanaceae</taxon>
        <taxon>Solanoideae</taxon>
        <taxon>Datureae</taxon>
        <taxon>Datura</taxon>
    </lineage>
</organism>
<dbReference type="EMBL" id="JACEIK010000723">
    <property type="protein sequence ID" value="MCD7461417.1"/>
    <property type="molecule type" value="Genomic_DNA"/>
</dbReference>
<gene>
    <name evidence="1" type="ORF">HAX54_046084</name>
</gene>
<protein>
    <submittedName>
        <fullName evidence="1">Uncharacterized protein</fullName>
    </submittedName>
</protein>
<feature type="non-terminal residue" evidence="1">
    <location>
        <position position="1"/>
    </location>
</feature>
<evidence type="ECO:0000313" key="1">
    <source>
        <dbReference type="EMBL" id="MCD7461417.1"/>
    </source>
</evidence>
<accession>A0ABS8SSR4</accession>
<proteinExistence type="predicted"/>
<keyword evidence="2" id="KW-1185">Reference proteome</keyword>
<feature type="non-terminal residue" evidence="1">
    <location>
        <position position="57"/>
    </location>
</feature>
<sequence>GQILSKSYDEIEALLNLMLVRSQDYQDSGRGFIVAKVPEKLEVDGFYTPGNQGSDPK</sequence>